<dbReference type="InterPro" id="IPR050095">
    <property type="entry name" value="ECF_ABC_transporter_ATP-bd"/>
</dbReference>
<comment type="function">
    <text evidence="10">Probably part of an ABC transporter complex. Responsible for energy coupling to the transport system.</text>
</comment>
<evidence type="ECO:0000256" key="1">
    <source>
        <dbReference type="ARBA" id="ARBA00004202"/>
    </source>
</evidence>
<dbReference type="PROSITE" id="PS50893">
    <property type="entry name" value="ABC_TRANSPORTER_2"/>
    <property type="match status" value="2"/>
</dbReference>
<dbReference type="SUPFAM" id="SSF52540">
    <property type="entry name" value="P-loop containing nucleoside triphosphate hydrolases"/>
    <property type="match status" value="2"/>
</dbReference>
<feature type="domain" description="ABC transporter" evidence="11">
    <location>
        <begin position="283"/>
        <end position="499"/>
    </location>
</feature>
<keyword evidence="8" id="KW-1278">Translocase</keyword>
<evidence type="ECO:0000256" key="3">
    <source>
        <dbReference type="ARBA" id="ARBA00022448"/>
    </source>
</evidence>
<sequence length="499" mass="55287">MRSCAPWVWSLWDVEPMLQCTRLSFTYEDASRPSLKEVSCRIGQGRLTVVTGPSGCGKTTLSRVINGLIPELYEGKLEGECLIGDEPTTARPIYRLSEQVGSVFQNPKTQFFTTDVRSELAFPLENTGVQPEAIRERIDQVADLFGIAPLMERDIFSLSGGEKQMIAIASSCMMDPQILVLDEPSGNLDVEAVASLAQILRRLKDQGLTMVLIEHRLYYLDGLADDFLVMKDGRLAEHLTPAAMRGLDGPSRQAMGLRALNLDATENASAPAKVITEKASDLLRVRNLSYAYHHDRAPALDVDDLTLSSEDITGIIGRNGAGKSTFASVLTGLLKPGDRSEISLNGTKQTARERVEDSYMVFQDVNYQLFSETVEGEMLLGARRTDLFNEVARKLDLERLLGRHPNTLSGGEKQRVSIAAAILSDKRLVVLDEPTSGLDLLHMNQVTGMIRYMRSLGVMVIVISHDQEFLAQTCQRFITFRQGRPVRDSRRLGNLLQAL</sequence>
<evidence type="ECO:0000256" key="6">
    <source>
        <dbReference type="ARBA" id="ARBA00022741"/>
    </source>
</evidence>
<comment type="caution">
    <text evidence="12">The sequence shown here is derived from an EMBL/GenBank/DDBJ whole genome shotgun (WGS) entry which is preliminary data.</text>
</comment>
<comment type="similarity">
    <text evidence="2">Belongs to the ABC transporter superfamily.</text>
</comment>
<protein>
    <submittedName>
        <fullName evidence="12">Cobalt ABC transporter</fullName>
    </submittedName>
</protein>
<dbReference type="GO" id="GO:0042626">
    <property type="term" value="F:ATPase-coupled transmembrane transporter activity"/>
    <property type="evidence" value="ECO:0007669"/>
    <property type="project" value="TreeGrafter"/>
</dbReference>
<dbReference type="InterPro" id="IPR015856">
    <property type="entry name" value="ABC_transpr_CbiO/EcfA_su"/>
</dbReference>
<keyword evidence="9" id="KW-0472">Membrane</keyword>
<dbReference type="SMART" id="SM00382">
    <property type="entry name" value="AAA"/>
    <property type="match status" value="2"/>
</dbReference>
<feature type="domain" description="ABC transporter" evidence="11">
    <location>
        <begin position="18"/>
        <end position="257"/>
    </location>
</feature>
<keyword evidence="4" id="KW-1003">Cell membrane</keyword>
<gene>
    <name evidence="12" type="ORF">DKK75_00165</name>
</gene>
<evidence type="ECO:0000256" key="8">
    <source>
        <dbReference type="ARBA" id="ARBA00022967"/>
    </source>
</evidence>
<evidence type="ECO:0000256" key="10">
    <source>
        <dbReference type="ARBA" id="ARBA00025157"/>
    </source>
</evidence>
<evidence type="ECO:0000256" key="9">
    <source>
        <dbReference type="ARBA" id="ARBA00023136"/>
    </source>
</evidence>
<dbReference type="GO" id="GO:0043190">
    <property type="term" value="C:ATP-binding cassette (ABC) transporter complex"/>
    <property type="evidence" value="ECO:0007669"/>
    <property type="project" value="TreeGrafter"/>
</dbReference>
<dbReference type="GO" id="GO:0005524">
    <property type="term" value="F:ATP binding"/>
    <property type="evidence" value="ECO:0007669"/>
    <property type="project" value="UniProtKB-KW"/>
</dbReference>
<keyword evidence="3" id="KW-0813">Transport</keyword>
<proteinExistence type="inferred from homology"/>
<organism evidence="12 13">
    <name type="scientific">Bifidobacterium asteroides</name>
    <dbReference type="NCBI Taxonomy" id="1684"/>
    <lineage>
        <taxon>Bacteria</taxon>
        <taxon>Bacillati</taxon>
        <taxon>Actinomycetota</taxon>
        <taxon>Actinomycetes</taxon>
        <taxon>Bifidobacteriales</taxon>
        <taxon>Bifidobacteriaceae</taxon>
        <taxon>Bifidobacterium</taxon>
    </lineage>
</organism>
<dbReference type="InterPro" id="IPR017871">
    <property type="entry name" value="ABC_transporter-like_CS"/>
</dbReference>
<dbReference type="Pfam" id="PF00005">
    <property type="entry name" value="ABC_tran"/>
    <property type="match status" value="2"/>
</dbReference>
<accession>A0A318MCE1</accession>
<dbReference type="Gene3D" id="3.40.50.300">
    <property type="entry name" value="P-loop containing nucleotide triphosphate hydrolases"/>
    <property type="match status" value="2"/>
</dbReference>
<evidence type="ECO:0000256" key="5">
    <source>
        <dbReference type="ARBA" id="ARBA00022737"/>
    </source>
</evidence>
<evidence type="ECO:0000256" key="4">
    <source>
        <dbReference type="ARBA" id="ARBA00022475"/>
    </source>
</evidence>
<reference evidence="12 13" key="1">
    <citation type="submission" date="2018-05" db="EMBL/GenBank/DDBJ databases">
        <title>Reference genomes for bee gut microbiota database.</title>
        <authorList>
            <person name="Ellegaard K.M."/>
        </authorList>
    </citation>
    <scope>NUCLEOTIDE SEQUENCE [LARGE SCALE GENOMIC DNA]</scope>
    <source>
        <strain evidence="12 13">ESL0200</strain>
    </source>
</reference>
<dbReference type="PANTHER" id="PTHR43553">
    <property type="entry name" value="HEAVY METAL TRANSPORTER"/>
    <property type="match status" value="1"/>
</dbReference>
<dbReference type="PANTHER" id="PTHR43553:SF23">
    <property type="entry name" value="ABC TRANSPORTER ATP-BINDING COMPONENT"/>
    <property type="match status" value="1"/>
</dbReference>
<dbReference type="EMBL" id="QGLL01000001">
    <property type="protein sequence ID" value="PXY85638.1"/>
    <property type="molecule type" value="Genomic_DNA"/>
</dbReference>
<evidence type="ECO:0000256" key="7">
    <source>
        <dbReference type="ARBA" id="ARBA00022840"/>
    </source>
</evidence>
<evidence type="ECO:0000313" key="13">
    <source>
        <dbReference type="Proteomes" id="UP000247744"/>
    </source>
</evidence>
<dbReference type="GO" id="GO:0016887">
    <property type="term" value="F:ATP hydrolysis activity"/>
    <property type="evidence" value="ECO:0007669"/>
    <property type="project" value="InterPro"/>
</dbReference>
<dbReference type="Proteomes" id="UP000247744">
    <property type="component" value="Unassembled WGS sequence"/>
</dbReference>
<dbReference type="InterPro" id="IPR027417">
    <property type="entry name" value="P-loop_NTPase"/>
</dbReference>
<evidence type="ECO:0000259" key="11">
    <source>
        <dbReference type="PROSITE" id="PS50893"/>
    </source>
</evidence>
<comment type="subcellular location">
    <subcellularLocation>
        <location evidence="1">Cell membrane</location>
        <topology evidence="1">Peripheral membrane protein</topology>
    </subcellularLocation>
</comment>
<dbReference type="CDD" id="cd03225">
    <property type="entry name" value="ABC_cobalt_CbiO_domain1"/>
    <property type="match status" value="1"/>
</dbReference>
<name>A0A318MCE1_9BIFI</name>
<evidence type="ECO:0000313" key="12">
    <source>
        <dbReference type="EMBL" id="PXY85638.1"/>
    </source>
</evidence>
<evidence type="ECO:0000256" key="2">
    <source>
        <dbReference type="ARBA" id="ARBA00005417"/>
    </source>
</evidence>
<keyword evidence="6" id="KW-0547">Nucleotide-binding</keyword>
<dbReference type="InterPro" id="IPR003593">
    <property type="entry name" value="AAA+_ATPase"/>
</dbReference>
<keyword evidence="5" id="KW-0677">Repeat</keyword>
<keyword evidence="7" id="KW-0067">ATP-binding</keyword>
<dbReference type="OrthoDB" id="7757085at2"/>
<dbReference type="AlphaFoldDB" id="A0A318MCE1"/>
<dbReference type="PROSITE" id="PS00211">
    <property type="entry name" value="ABC_TRANSPORTER_1"/>
    <property type="match status" value="1"/>
</dbReference>
<dbReference type="InterPro" id="IPR003439">
    <property type="entry name" value="ABC_transporter-like_ATP-bd"/>
</dbReference>